<dbReference type="AlphaFoldDB" id="A0AAJ5VW64"/>
<keyword evidence="5" id="KW-0411">Iron-sulfur</keyword>
<feature type="domain" description="Rieske" evidence="7">
    <location>
        <begin position="10"/>
        <end position="105"/>
    </location>
</feature>
<evidence type="ECO:0000256" key="6">
    <source>
        <dbReference type="ARBA" id="ARBA00023063"/>
    </source>
</evidence>
<evidence type="ECO:0000313" key="9">
    <source>
        <dbReference type="Proteomes" id="UP001217476"/>
    </source>
</evidence>
<keyword evidence="1" id="KW-0001">2Fe-2S</keyword>
<dbReference type="InterPro" id="IPR036922">
    <property type="entry name" value="Rieske_2Fe-2S_sf"/>
</dbReference>
<dbReference type="Gene3D" id="2.102.10.10">
    <property type="entry name" value="Rieske [2Fe-2S] iron-sulphur domain"/>
    <property type="match status" value="1"/>
</dbReference>
<dbReference type="Pfam" id="PF13806">
    <property type="entry name" value="Rieske_2"/>
    <property type="match status" value="1"/>
</dbReference>
<gene>
    <name evidence="8" type="primary">nirD</name>
    <name evidence="8" type="ORF">P0Y65_20475</name>
</gene>
<reference evidence="8" key="1">
    <citation type="submission" date="2023-03" db="EMBL/GenBank/DDBJ databases">
        <title>Andean soil-derived lignocellulolytic bacterial consortium as a source of novel taxa and putative plastic-active enzymes.</title>
        <authorList>
            <person name="Diaz-Garcia L."/>
            <person name="Chuvochina M."/>
            <person name="Feuerriegel G."/>
            <person name="Bunk B."/>
            <person name="Sproer C."/>
            <person name="Streit W.R."/>
            <person name="Rodriguez L.M."/>
            <person name="Overmann J."/>
            <person name="Jimenez D.J."/>
        </authorList>
    </citation>
    <scope>NUCLEOTIDE SEQUENCE</scope>
    <source>
        <strain evidence="8">MAG 4196</strain>
    </source>
</reference>
<dbReference type="PANTHER" id="PTHR21496">
    <property type="entry name" value="FERREDOXIN-RELATED"/>
    <property type="match status" value="1"/>
</dbReference>
<dbReference type="GO" id="GO:0042128">
    <property type="term" value="P:nitrate assimilation"/>
    <property type="evidence" value="ECO:0007669"/>
    <property type="project" value="UniProtKB-KW"/>
</dbReference>
<dbReference type="GO" id="GO:0051537">
    <property type="term" value="F:2 iron, 2 sulfur cluster binding"/>
    <property type="evidence" value="ECO:0007669"/>
    <property type="project" value="UniProtKB-KW"/>
</dbReference>
<dbReference type="NCBIfam" id="TIGR02378">
    <property type="entry name" value="nirD_assim_sml"/>
    <property type="match status" value="1"/>
</dbReference>
<keyword evidence="2" id="KW-0479">Metal-binding</keyword>
<dbReference type="PROSITE" id="PS51296">
    <property type="entry name" value="RIESKE"/>
    <property type="match status" value="1"/>
</dbReference>
<dbReference type="InterPro" id="IPR012748">
    <property type="entry name" value="Rieske-like_NirD"/>
</dbReference>
<dbReference type="CDD" id="cd03530">
    <property type="entry name" value="Rieske_NirD_small_Bacillus"/>
    <property type="match status" value="1"/>
</dbReference>
<evidence type="ECO:0000313" key="8">
    <source>
        <dbReference type="EMBL" id="WEK04519.1"/>
    </source>
</evidence>
<proteinExistence type="predicted"/>
<name>A0AAJ5VW64_9HYPH</name>
<evidence type="ECO:0000256" key="4">
    <source>
        <dbReference type="ARBA" id="ARBA00023004"/>
    </source>
</evidence>
<dbReference type="GO" id="GO:0008942">
    <property type="term" value="F:nitrite reductase [NAD(P)H] activity"/>
    <property type="evidence" value="ECO:0007669"/>
    <property type="project" value="InterPro"/>
</dbReference>
<protein>
    <submittedName>
        <fullName evidence="8">Nitrite reductase small subunit NirD</fullName>
    </submittedName>
</protein>
<sequence length="116" mass="12376">MTHMSPINWIEIGALSDVPRRGARCITTPLGKVAVFRTATDDVYAIDDKCPHKGGPLSQGIVHGVQVTCPLHNWVFSLETGTAQGADEGAVRTYPMRSENGRLFIDATILAAATAA</sequence>
<dbReference type="SUPFAM" id="SSF50022">
    <property type="entry name" value="ISP domain"/>
    <property type="match status" value="1"/>
</dbReference>
<evidence type="ECO:0000259" key="7">
    <source>
        <dbReference type="PROSITE" id="PS51296"/>
    </source>
</evidence>
<accession>A0AAJ5VW64</accession>
<dbReference type="Proteomes" id="UP001217476">
    <property type="component" value="Chromosome"/>
</dbReference>
<keyword evidence="3" id="KW-0560">Oxidoreductase</keyword>
<evidence type="ECO:0000256" key="5">
    <source>
        <dbReference type="ARBA" id="ARBA00023014"/>
    </source>
</evidence>
<dbReference type="InterPro" id="IPR017941">
    <property type="entry name" value="Rieske_2Fe-2S"/>
</dbReference>
<dbReference type="PANTHER" id="PTHR21496:SF23">
    <property type="entry name" value="3-PHENYLPROPIONATE_CINNAMIC ACID DIOXYGENASE FERREDOXIN SUBUNIT"/>
    <property type="match status" value="1"/>
</dbReference>
<organism evidence="8 9">
    <name type="scientific">Candidatus Devosia phytovorans</name>
    <dbReference type="NCBI Taxonomy" id="3121372"/>
    <lineage>
        <taxon>Bacteria</taxon>
        <taxon>Pseudomonadati</taxon>
        <taxon>Pseudomonadota</taxon>
        <taxon>Alphaproteobacteria</taxon>
        <taxon>Hyphomicrobiales</taxon>
        <taxon>Devosiaceae</taxon>
        <taxon>Devosia</taxon>
    </lineage>
</organism>
<evidence type="ECO:0000256" key="3">
    <source>
        <dbReference type="ARBA" id="ARBA00023002"/>
    </source>
</evidence>
<keyword evidence="4" id="KW-0408">Iron</keyword>
<keyword evidence="6" id="KW-0534">Nitrate assimilation</keyword>
<evidence type="ECO:0000256" key="2">
    <source>
        <dbReference type="ARBA" id="ARBA00022723"/>
    </source>
</evidence>
<dbReference type="GO" id="GO:0046872">
    <property type="term" value="F:metal ion binding"/>
    <property type="evidence" value="ECO:0007669"/>
    <property type="project" value="UniProtKB-KW"/>
</dbReference>
<dbReference type="EMBL" id="CP119312">
    <property type="protein sequence ID" value="WEK04519.1"/>
    <property type="molecule type" value="Genomic_DNA"/>
</dbReference>
<evidence type="ECO:0000256" key="1">
    <source>
        <dbReference type="ARBA" id="ARBA00022714"/>
    </source>
</evidence>